<protein>
    <submittedName>
        <fullName evidence="2">Uncharacterized protein</fullName>
    </submittedName>
</protein>
<accession>A0A2N9FST2</accession>
<feature type="region of interest" description="Disordered" evidence="1">
    <location>
        <begin position="22"/>
        <end position="89"/>
    </location>
</feature>
<dbReference type="AlphaFoldDB" id="A0A2N9FST2"/>
<reference evidence="2" key="1">
    <citation type="submission" date="2018-02" db="EMBL/GenBank/DDBJ databases">
        <authorList>
            <person name="Cohen D.B."/>
            <person name="Kent A.D."/>
        </authorList>
    </citation>
    <scope>NUCLEOTIDE SEQUENCE</scope>
</reference>
<evidence type="ECO:0000256" key="1">
    <source>
        <dbReference type="SAM" id="MobiDB-lite"/>
    </source>
</evidence>
<name>A0A2N9FST2_FAGSY</name>
<dbReference type="EMBL" id="OIVN01001424">
    <property type="protein sequence ID" value="SPC93787.1"/>
    <property type="molecule type" value="Genomic_DNA"/>
</dbReference>
<proteinExistence type="predicted"/>
<organism evidence="2">
    <name type="scientific">Fagus sylvatica</name>
    <name type="common">Beechnut</name>
    <dbReference type="NCBI Taxonomy" id="28930"/>
    <lineage>
        <taxon>Eukaryota</taxon>
        <taxon>Viridiplantae</taxon>
        <taxon>Streptophyta</taxon>
        <taxon>Embryophyta</taxon>
        <taxon>Tracheophyta</taxon>
        <taxon>Spermatophyta</taxon>
        <taxon>Magnoliopsida</taxon>
        <taxon>eudicotyledons</taxon>
        <taxon>Gunneridae</taxon>
        <taxon>Pentapetalae</taxon>
        <taxon>rosids</taxon>
        <taxon>fabids</taxon>
        <taxon>Fagales</taxon>
        <taxon>Fagaceae</taxon>
        <taxon>Fagus</taxon>
    </lineage>
</organism>
<feature type="compositionally biased region" description="Polar residues" evidence="1">
    <location>
        <begin position="31"/>
        <end position="43"/>
    </location>
</feature>
<evidence type="ECO:0000313" key="2">
    <source>
        <dbReference type="EMBL" id="SPC93787.1"/>
    </source>
</evidence>
<sequence length="89" mass="9180">MEGNKKNQSLSSLSALVKVVPVDLPSPPSPWSNNHEMYTSSDDQSVHGEVVPLDKAPVPPSAPSPCTVGDTNGIGNHDEMSGGECPVGA</sequence>
<gene>
    <name evidence="2" type="ORF">FSB_LOCUS21669</name>
</gene>